<dbReference type="EMBL" id="JABBJF010000044">
    <property type="protein sequence ID" value="MBC1188977.1"/>
    <property type="molecule type" value="Genomic_DNA"/>
</dbReference>
<dbReference type="Proteomes" id="UP000607331">
    <property type="component" value="Unassembled WGS sequence"/>
</dbReference>
<evidence type="ECO:0000256" key="1">
    <source>
        <dbReference type="SAM" id="SignalP"/>
    </source>
</evidence>
<feature type="chain" id="PRO_5047444905" evidence="1">
    <location>
        <begin position="20"/>
        <end position="166"/>
    </location>
</feature>
<keyword evidence="3" id="KW-1185">Reference proteome</keyword>
<feature type="signal peptide" evidence="1">
    <location>
        <begin position="1"/>
        <end position="19"/>
    </location>
</feature>
<proteinExistence type="predicted"/>
<evidence type="ECO:0000313" key="3">
    <source>
        <dbReference type="Proteomes" id="UP000607331"/>
    </source>
</evidence>
<name>A0ABR6S0T2_9ENTR</name>
<protein>
    <submittedName>
        <fullName evidence="2">Uncharacterized protein</fullName>
    </submittedName>
</protein>
<sequence>MIRLAMFLMASLLSSGSIAEQCRLNFVESDLITAIGVKPKSVETIKDDGAVKKQYKFRNELSTDELLSDDADEKYEPQFYLTISEPSCSKEVKIWFYKDNKNTVSLTNEVLASRAFKHLTGVNESIFENKLNKFSSVNSFESFDGKTHSRFLKSGDIYSVDVLYNE</sequence>
<evidence type="ECO:0000313" key="2">
    <source>
        <dbReference type="EMBL" id="MBC1188977.1"/>
    </source>
</evidence>
<reference evidence="2 3" key="1">
    <citation type="submission" date="2020-04" db="EMBL/GenBank/DDBJ databases">
        <title>The draft genome of Kluyvera sichuanensis strain SCKS090646.</title>
        <authorList>
            <person name="Wei L."/>
            <person name="Liu L."/>
            <person name="Feng Y."/>
            <person name="Zong Z."/>
        </authorList>
    </citation>
    <scope>NUCLEOTIDE SEQUENCE [LARGE SCALE GENOMIC DNA]</scope>
    <source>
        <strain evidence="2 3">090646</strain>
    </source>
</reference>
<accession>A0ABR6S0T2</accession>
<comment type="caution">
    <text evidence="2">The sequence shown here is derived from an EMBL/GenBank/DDBJ whole genome shotgun (WGS) entry which is preliminary data.</text>
</comment>
<keyword evidence="1" id="KW-0732">Signal</keyword>
<organism evidence="2 3">
    <name type="scientific">Kluyvera sichuanensis</name>
    <dbReference type="NCBI Taxonomy" id="2725494"/>
    <lineage>
        <taxon>Bacteria</taxon>
        <taxon>Pseudomonadati</taxon>
        <taxon>Pseudomonadota</taxon>
        <taxon>Gammaproteobacteria</taxon>
        <taxon>Enterobacterales</taxon>
        <taxon>Enterobacteriaceae</taxon>
        <taxon>Kluyvera</taxon>
    </lineage>
</organism>
<gene>
    <name evidence="2" type="ORF">HII27_25290</name>
</gene>